<reference evidence="2 3" key="2">
    <citation type="submission" date="2018-10" db="EMBL/GenBank/DDBJ databases">
        <title>Detection and isolation of Mycoplasma hominis as a predominant microorganism from pelvic cavity of patient with salpingitis and tubo-ovarian abscess.</title>
        <authorList>
            <person name="Guschin A.E."/>
            <person name="Khayrullina G.A."/>
            <person name="Rakovskaya I.V."/>
            <person name="Shelenkov A.A."/>
            <person name="Shagin D.A."/>
        </authorList>
    </citation>
    <scope>NUCLEOTIDE SEQUENCE [LARGE SCALE GENOMIC DNA]</scope>
    <source>
        <strain evidence="3">TOA</strain>
    </source>
</reference>
<feature type="transmembrane region" description="Helical" evidence="1">
    <location>
        <begin position="400"/>
        <end position="417"/>
    </location>
</feature>
<evidence type="ECO:0000313" key="2">
    <source>
        <dbReference type="EMBL" id="AYN65312.1"/>
    </source>
</evidence>
<name>A0A454C9B8_METHO</name>
<feature type="transmembrane region" description="Helical" evidence="1">
    <location>
        <begin position="504"/>
        <end position="527"/>
    </location>
</feature>
<dbReference type="Proteomes" id="UP000029712">
    <property type="component" value="Chromosome"/>
</dbReference>
<dbReference type="AlphaFoldDB" id="A0A454C9B8"/>
<feature type="transmembrane region" description="Helical" evidence="1">
    <location>
        <begin position="12"/>
        <end position="36"/>
    </location>
</feature>
<dbReference type="RefSeq" id="WP_036438988.1">
    <property type="nucleotide sequence ID" value="NZ_CP033021.1"/>
</dbReference>
<organism evidence="2 3">
    <name type="scientific">Metamycoplasma hominis</name>
    <name type="common">Mycoplasma hominis</name>
    <dbReference type="NCBI Taxonomy" id="2098"/>
    <lineage>
        <taxon>Bacteria</taxon>
        <taxon>Bacillati</taxon>
        <taxon>Mycoplasmatota</taxon>
        <taxon>Mycoplasmoidales</taxon>
        <taxon>Metamycoplasmataceae</taxon>
        <taxon>Metamycoplasma</taxon>
    </lineage>
</organism>
<keyword evidence="1" id="KW-0812">Transmembrane</keyword>
<dbReference type="SUPFAM" id="SSF82866">
    <property type="entry name" value="Multidrug efflux transporter AcrB transmembrane domain"/>
    <property type="match status" value="1"/>
</dbReference>
<proteinExistence type="predicted"/>
<feature type="transmembrane region" description="Helical" evidence="1">
    <location>
        <begin position="376"/>
        <end position="393"/>
    </location>
</feature>
<keyword evidence="1" id="KW-1133">Transmembrane helix</keyword>
<evidence type="ECO:0000256" key="1">
    <source>
        <dbReference type="SAM" id="Phobius"/>
    </source>
</evidence>
<feature type="transmembrane region" description="Helical" evidence="1">
    <location>
        <begin position="812"/>
        <end position="830"/>
    </location>
</feature>
<feature type="transmembrane region" description="Helical" evidence="1">
    <location>
        <begin position="561"/>
        <end position="580"/>
    </location>
</feature>
<gene>
    <name evidence="2" type="ORF">KN71_001160</name>
</gene>
<dbReference type="OrthoDB" id="9805019at2"/>
<feature type="transmembrane region" description="Helical" evidence="1">
    <location>
        <begin position="423"/>
        <end position="447"/>
    </location>
</feature>
<feature type="transmembrane region" description="Helical" evidence="1">
    <location>
        <begin position="696"/>
        <end position="716"/>
    </location>
</feature>
<feature type="transmembrane region" description="Helical" evidence="1">
    <location>
        <begin position="836"/>
        <end position="860"/>
    </location>
</feature>
<feature type="transmembrane region" description="Helical" evidence="1">
    <location>
        <begin position="468"/>
        <end position="492"/>
    </location>
</feature>
<dbReference type="NCBIfam" id="NF046001">
    <property type="entry name" value="SecDF_plasm"/>
    <property type="match status" value="1"/>
</dbReference>
<sequence length="898" mass="102256">MKKTKILNNKFRWVISIFLILILLIVTILGSIFYLFPQLKKQSNSNVTSVKIGLKIERENQKENSYKKSYGLSDQEILNLTKNYIGNQNGVLSTSYDINLVSKNLISATSYQDKTDKDVNNLISNFVNKPYLTVTDGGGNPLFYKGEYVSRFYPNPDVPRTLKDFLKNGPQNYNISVEKNPATTYNKFGARQKIQVKLDEYGWDSFVQMINEYMLATNLSLQRNRKASREEIINNPGNKIYFWMNLAEFVHRAKTEFPDEWKAAGENPINFAYVGNSALPEIKKDKKGNIIDIKYPVLKSKEINARKYLILAVNPATSRILSTEKNESSFYLANENLEGLSDEYIAAAINYSYAPFKLTKTYNYFLTGSSTNQNRYLAVLAILFSLFAVFLIVKYRLYGIVSSICLAFMIFVFLSIITSFNIYITGAVAFTFLISTFLTFLMIWQILRRLDKEVNSGSNGIKATNKSLRFGIISTLDIAFALIVVSIFTIFIKTSYLNAMGIMLFIGLVSGLIIGVLVNALIMWNLIKTETFDKRTNWIVWNSKRTNSLIAKIDLISKSKYFSIGFAIFVILTIVFFGIYSGVFGNTKLGINASETLANNYLYSIQKSSINGDWNKTEVDKIVQYWKELNISNANIFFEKSSLTNDSYNLLISSANKIDSTKLEALKTFINTKISAIGNEFDLNIHEILLNANGELINFGFTILIIVVSLIICGIYSIIRFGLIAFFVMWINEILAVISSIVWLIICHGQFNNGILGALILSTAFSVVDSISNSQTIKEEFGNNLNTKNYIFEIGQINNIFKKYVIESLNKNIFNIFFAIIFVASTYTLMTGFNATTILVTSMFIISNSFINLFILPNIWRLMYIKRYSIKQKRIETKYWETEKISEQTFVGINDFNI</sequence>
<feature type="transmembrane region" description="Helical" evidence="1">
    <location>
        <begin position="751"/>
        <end position="768"/>
    </location>
</feature>
<evidence type="ECO:0000313" key="3">
    <source>
        <dbReference type="Proteomes" id="UP000029712"/>
    </source>
</evidence>
<dbReference type="EMBL" id="CP033021">
    <property type="protein sequence ID" value="AYN65312.1"/>
    <property type="molecule type" value="Genomic_DNA"/>
</dbReference>
<accession>A0A454C9B8</accession>
<keyword evidence="1" id="KW-0472">Membrane</keyword>
<reference evidence="2 3" key="1">
    <citation type="submission" date="2014-08" db="EMBL/GenBank/DDBJ databases">
        <authorList>
            <person name="Kuleshov K."/>
            <person name="Dedkov V."/>
            <person name="Markelov M."/>
            <person name="Pimkina E."/>
        </authorList>
    </citation>
    <scope>NUCLEOTIDE SEQUENCE [LARGE SCALE GENOMIC DNA]</scope>
    <source>
        <strain evidence="3">TOA</strain>
    </source>
</reference>
<protein>
    <submittedName>
        <fullName evidence="2">Peptide transporter</fullName>
    </submittedName>
</protein>
<feature type="transmembrane region" description="Helical" evidence="1">
    <location>
        <begin position="723"/>
        <end position="745"/>
    </location>
</feature>